<sequence length="328" mass="36066">MKQLQDKPDTGIQATKHPHTALTGAGVSNTHDARLASAATQVAGPTDTARTSNSAAAPVPPALDIVDVHVSFKERRRKLPVLNGLSLTVEKGEFVAIVGPSGCGKSTLFHIIGGLLNPQAGEVRMNGMPVTGQRGHISYMPQQPALFPWRTIEDNVLLAGEVASAAAFTASNALPAQHPEALAEARHWLGSVGLAGFERAYPHQLSGGMQQRVAFLRALLSPQELMLLDEPFSALDALTRSDMQRWLLDIWEQNRRSVLFITHNIEEALLLADRVYVLSNRPAAVLHEVQVPFERPRREEITEDPAFLERKRQIAQWMKEEQQKARLS</sequence>
<dbReference type="PROSITE" id="PS50893">
    <property type="entry name" value="ABC_TRANSPORTER_2"/>
    <property type="match status" value="1"/>
</dbReference>
<dbReference type="InterPro" id="IPR050166">
    <property type="entry name" value="ABC_transporter_ATP-bind"/>
</dbReference>
<dbReference type="GO" id="GO:0016887">
    <property type="term" value="F:ATP hydrolysis activity"/>
    <property type="evidence" value="ECO:0007669"/>
    <property type="project" value="InterPro"/>
</dbReference>
<protein>
    <submittedName>
        <fullName evidence="6">ABC transporter ATP-binding protein</fullName>
    </submittedName>
</protein>
<dbReference type="SMART" id="SM00382">
    <property type="entry name" value="AAA"/>
    <property type="match status" value="1"/>
</dbReference>
<keyword evidence="1" id="KW-0813">Transport</keyword>
<dbReference type="PANTHER" id="PTHR42788">
    <property type="entry name" value="TAURINE IMPORT ATP-BINDING PROTEIN-RELATED"/>
    <property type="match status" value="1"/>
</dbReference>
<keyword evidence="2" id="KW-0547">Nucleotide-binding</keyword>
<dbReference type="InterPro" id="IPR003439">
    <property type="entry name" value="ABC_transporter-like_ATP-bd"/>
</dbReference>
<feature type="domain" description="ABC transporter" evidence="5">
    <location>
        <begin position="63"/>
        <end position="305"/>
    </location>
</feature>
<dbReference type="GO" id="GO:0005524">
    <property type="term" value="F:ATP binding"/>
    <property type="evidence" value="ECO:0007669"/>
    <property type="project" value="UniProtKB-KW"/>
</dbReference>
<evidence type="ECO:0000313" key="7">
    <source>
        <dbReference type="Proteomes" id="UP000249204"/>
    </source>
</evidence>
<keyword evidence="3 6" id="KW-0067">ATP-binding</keyword>
<dbReference type="EMBL" id="QKWW01000016">
    <property type="protein sequence ID" value="PZT56748.1"/>
    <property type="molecule type" value="Genomic_DNA"/>
</dbReference>
<dbReference type="InterPro" id="IPR003593">
    <property type="entry name" value="AAA+_ATPase"/>
</dbReference>
<dbReference type="InterPro" id="IPR017871">
    <property type="entry name" value="ABC_transporter-like_CS"/>
</dbReference>
<evidence type="ECO:0000256" key="3">
    <source>
        <dbReference type="ARBA" id="ARBA00022840"/>
    </source>
</evidence>
<evidence type="ECO:0000256" key="4">
    <source>
        <dbReference type="SAM" id="MobiDB-lite"/>
    </source>
</evidence>
<accession>A0A2W6NNF1</accession>
<feature type="region of interest" description="Disordered" evidence="4">
    <location>
        <begin position="1"/>
        <end position="26"/>
    </location>
</feature>
<dbReference type="PANTHER" id="PTHR42788:SF2">
    <property type="entry name" value="ABC TRANSPORTER ATP-BINDING PROTEIN"/>
    <property type="match status" value="1"/>
</dbReference>
<dbReference type="Gene3D" id="3.40.50.300">
    <property type="entry name" value="P-loop containing nucleotide triphosphate hydrolases"/>
    <property type="match status" value="1"/>
</dbReference>
<dbReference type="SUPFAM" id="SSF52540">
    <property type="entry name" value="P-loop containing nucleoside triphosphate hydrolases"/>
    <property type="match status" value="1"/>
</dbReference>
<dbReference type="PROSITE" id="PS00211">
    <property type="entry name" value="ABC_TRANSPORTER_1"/>
    <property type="match status" value="1"/>
</dbReference>
<dbReference type="AlphaFoldDB" id="A0A2W6NNF1"/>
<comment type="caution">
    <text evidence="6">The sequence shown here is derived from an EMBL/GenBank/DDBJ whole genome shotgun (WGS) entry which is preliminary data.</text>
</comment>
<dbReference type="Proteomes" id="UP000249204">
    <property type="component" value="Unassembled WGS sequence"/>
</dbReference>
<evidence type="ECO:0000256" key="1">
    <source>
        <dbReference type="ARBA" id="ARBA00022448"/>
    </source>
</evidence>
<name>A0A2W6NNF1_9BACL</name>
<dbReference type="Pfam" id="PF00005">
    <property type="entry name" value="ABC_tran"/>
    <property type="match status" value="1"/>
</dbReference>
<reference evidence="6 7" key="1">
    <citation type="submission" date="2018-06" db="EMBL/GenBank/DDBJ databases">
        <title>Isolation of heavy metals resistant Paenibacillus silvae NC2 from Gold-Copper mine in ZiJin, China.</title>
        <authorList>
            <person name="Xu J."/>
            <person name="Mazhar H.S."/>
            <person name="Rensing C."/>
        </authorList>
    </citation>
    <scope>NUCLEOTIDE SEQUENCE [LARGE SCALE GENOMIC DNA]</scope>
    <source>
        <strain evidence="6 7">NC2</strain>
    </source>
</reference>
<evidence type="ECO:0000256" key="2">
    <source>
        <dbReference type="ARBA" id="ARBA00022741"/>
    </source>
</evidence>
<organism evidence="6 7">
    <name type="scientific">Paenibacillus silvae</name>
    <dbReference type="NCBI Taxonomy" id="1325358"/>
    <lineage>
        <taxon>Bacteria</taxon>
        <taxon>Bacillati</taxon>
        <taxon>Bacillota</taxon>
        <taxon>Bacilli</taxon>
        <taxon>Bacillales</taxon>
        <taxon>Paenibacillaceae</taxon>
        <taxon>Paenibacillus</taxon>
    </lineage>
</organism>
<evidence type="ECO:0000313" key="6">
    <source>
        <dbReference type="EMBL" id="PZT56748.1"/>
    </source>
</evidence>
<dbReference type="InterPro" id="IPR027417">
    <property type="entry name" value="P-loop_NTPase"/>
</dbReference>
<proteinExistence type="predicted"/>
<evidence type="ECO:0000259" key="5">
    <source>
        <dbReference type="PROSITE" id="PS50893"/>
    </source>
</evidence>
<gene>
    <name evidence="6" type="ORF">DN757_05720</name>
</gene>
<dbReference type="RefSeq" id="WP_111269308.1">
    <property type="nucleotide sequence ID" value="NZ_QKWW01000016.1"/>
</dbReference>
<dbReference type="CDD" id="cd03293">
    <property type="entry name" value="ABC_NrtD_SsuB_transporters"/>
    <property type="match status" value="1"/>
</dbReference>